<reference evidence="1" key="1">
    <citation type="submission" date="2014-11" db="EMBL/GenBank/DDBJ databases">
        <authorList>
            <person name="Amaro Gonzalez C."/>
        </authorList>
    </citation>
    <scope>NUCLEOTIDE SEQUENCE</scope>
</reference>
<evidence type="ECO:0000313" key="1">
    <source>
        <dbReference type="EMBL" id="JAH46899.1"/>
    </source>
</evidence>
<name>A0A0E9SZX7_ANGAN</name>
<dbReference type="EMBL" id="GBXM01061678">
    <property type="protein sequence ID" value="JAH46899.1"/>
    <property type="molecule type" value="Transcribed_RNA"/>
</dbReference>
<organism evidence="1">
    <name type="scientific">Anguilla anguilla</name>
    <name type="common">European freshwater eel</name>
    <name type="synonym">Muraena anguilla</name>
    <dbReference type="NCBI Taxonomy" id="7936"/>
    <lineage>
        <taxon>Eukaryota</taxon>
        <taxon>Metazoa</taxon>
        <taxon>Chordata</taxon>
        <taxon>Craniata</taxon>
        <taxon>Vertebrata</taxon>
        <taxon>Euteleostomi</taxon>
        <taxon>Actinopterygii</taxon>
        <taxon>Neopterygii</taxon>
        <taxon>Teleostei</taxon>
        <taxon>Anguilliformes</taxon>
        <taxon>Anguillidae</taxon>
        <taxon>Anguilla</taxon>
    </lineage>
</organism>
<accession>A0A0E9SZX7</accession>
<sequence length="31" mass="3765">MTGVYDYMAVTTDYVCYLLIDCVNYFLHFYK</sequence>
<dbReference type="AlphaFoldDB" id="A0A0E9SZX7"/>
<protein>
    <submittedName>
        <fullName evidence="1">Uncharacterized protein</fullName>
    </submittedName>
</protein>
<reference evidence="1" key="2">
    <citation type="journal article" date="2015" name="Fish Shellfish Immunol.">
        <title>Early steps in the European eel (Anguilla anguilla)-Vibrio vulnificus interaction in the gills: Role of the RtxA13 toxin.</title>
        <authorList>
            <person name="Callol A."/>
            <person name="Pajuelo D."/>
            <person name="Ebbesson L."/>
            <person name="Teles M."/>
            <person name="MacKenzie S."/>
            <person name="Amaro C."/>
        </authorList>
    </citation>
    <scope>NUCLEOTIDE SEQUENCE</scope>
</reference>
<proteinExistence type="predicted"/>